<comment type="similarity">
    <text evidence="2">Belongs to the EccB family.</text>
</comment>
<dbReference type="PANTHER" id="PTHR40765">
    <property type="entry name" value="ESX-2 SECRETION SYSTEM ATPASE ECCB2"/>
    <property type="match status" value="1"/>
</dbReference>
<evidence type="ECO:0000256" key="10">
    <source>
        <dbReference type="SAM" id="Phobius"/>
    </source>
</evidence>
<dbReference type="GO" id="GO:0005886">
    <property type="term" value="C:plasma membrane"/>
    <property type="evidence" value="ECO:0007669"/>
    <property type="project" value="UniProtKB-SubCell"/>
</dbReference>
<evidence type="ECO:0000256" key="1">
    <source>
        <dbReference type="ARBA" id="ARBA00004162"/>
    </source>
</evidence>
<keyword evidence="12" id="KW-1185">Reference proteome</keyword>
<evidence type="ECO:0000313" key="11">
    <source>
        <dbReference type="EMBL" id="BCJ35641.1"/>
    </source>
</evidence>
<dbReference type="InterPro" id="IPR042485">
    <property type="entry name" value="T7SS_EccB_R3"/>
</dbReference>
<dbReference type="InterPro" id="IPR007795">
    <property type="entry name" value="T7SS_EccB"/>
</dbReference>
<dbReference type="GO" id="GO:0005524">
    <property type="term" value="F:ATP binding"/>
    <property type="evidence" value="ECO:0007669"/>
    <property type="project" value="UniProtKB-KW"/>
</dbReference>
<evidence type="ECO:0000256" key="2">
    <source>
        <dbReference type="ARBA" id="ARBA00008149"/>
    </source>
</evidence>
<keyword evidence="8 10" id="KW-1133">Transmembrane helix</keyword>
<evidence type="ECO:0000256" key="4">
    <source>
        <dbReference type="ARBA" id="ARBA00022692"/>
    </source>
</evidence>
<dbReference type="EMBL" id="AP023355">
    <property type="protein sequence ID" value="BCJ35641.1"/>
    <property type="molecule type" value="Genomic_DNA"/>
</dbReference>
<dbReference type="Pfam" id="PF05108">
    <property type="entry name" value="T7SS_ESX1_EccB"/>
    <property type="match status" value="1"/>
</dbReference>
<evidence type="ECO:0000256" key="5">
    <source>
        <dbReference type="ARBA" id="ARBA00022741"/>
    </source>
</evidence>
<evidence type="ECO:0000256" key="3">
    <source>
        <dbReference type="ARBA" id="ARBA00022475"/>
    </source>
</evidence>
<sequence>MQTQRDHVHAYSFNMGRISSALVEGNSTNPQIPGRRPLTGLLLGVILAVLIVAGFGVYGWIKPGGSKAYQQQGAILVEKESGTRYVYLNGQLHPVPNLTSALLVQGPSATVKLISRESLKHVPRGPAIGIAGAPQTVPQPADLVRGPWLACLPGSVVARPGDGMGLNLNPSAPATALHGDSFSLAQSGDGTAYVVARGHKYPVTGDAVLAALGAGGARPAVAPDAWLKWLPTGATLSPPKIPNAGAAGPKVAGRQYPVGTLFRQRATGGTEQLFVLRDDGLAPIDRMDFLLATAVTHTRPVPLNAVDAVAAQRSSDRSLVGRLPDLSGLHWQHPDGGVLCVRQRPAGTSVHSQVVFTTRANAGVSASGRTSVLVAPGTGLLAVPAPVTRTSAQHPYLISDNGVAYPLRGNDTIQALRLDTSATIPLPTALLSSLQQGPALSRSAVTQLGGS</sequence>
<keyword evidence="9 10" id="KW-0472">Membrane</keyword>
<name>A0A7R7DQ57_9ACTN</name>
<dbReference type="RefSeq" id="WP_203962133.1">
    <property type="nucleotide sequence ID" value="NZ_AP023355.1"/>
</dbReference>
<dbReference type="Gene3D" id="2.40.50.910">
    <property type="entry name" value="Type VII secretion system EccB, repeat 3 domain"/>
    <property type="match status" value="1"/>
</dbReference>
<evidence type="ECO:0000256" key="8">
    <source>
        <dbReference type="ARBA" id="ARBA00022989"/>
    </source>
</evidence>
<keyword evidence="4 10" id="KW-0812">Transmembrane</keyword>
<dbReference type="NCBIfam" id="TIGR03919">
    <property type="entry name" value="T7SS_EccB"/>
    <property type="match status" value="1"/>
</dbReference>
<protein>
    <submittedName>
        <fullName evidence="11">ESX-1 secretion system protein eccB1</fullName>
    </submittedName>
</protein>
<dbReference type="InterPro" id="IPR044857">
    <property type="entry name" value="T7SS_EccB_R1"/>
</dbReference>
<dbReference type="KEGG" id="atl:Athai_31440"/>
<accession>A0A7R7DQ57</accession>
<evidence type="ECO:0000313" key="12">
    <source>
        <dbReference type="Proteomes" id="UP000611640"/>
    </source>
</evidence>
<dbReference type="GO" id="GO:0005576">
    <property type="term" value="C:extracellular region"/>
    <property type="evidence" value="ECO:0007669"/>
    <property type="project" value="TreeGrafter"/>
</dbReference>
<keyword evidence="7" id="KW-0067">ATP-binding</keyword>
<feature type="transmembrane region" description="Helical" evidence="10">
    <location>
        <begin position="41"/>
        <end position="61"/>
    </location>
</feature>
<evidence type="ECO:0000256" key="7">
    <source>
        <dbReference type="ARBA" id="ARBA00022840"/>
    </source>
</evidence>
<reference evidence="11 12" key="1">
    <citation type="submission" date="2020-08" db="EMBL/GenBank/DDBJ databases">
        <title>Whole genome shotgun sequence of Actinocatenispora thailandica NBRC 105041.</title>
        <authorList>
            <person name="Komaki H."/>
            <person name="Tamura T."/>
        </authorList>
    </citation>
    <scope>NUCLEOTIDE SEQUENCE [LARGE SCALE GENOMIC DNA]</scope>
    <source>
        <strain evidence="11 12">NBRC 105041</strain>
    </source>
</reference>
<evidence type="ECO:0000256" key="6">
    <source>
        <dbReference type="ARBA" id="ARBA00022801"/>
    </source>
</evidence>
<keyword evidence="3" id="KW-1003">Cell membrane</keyword>
<comment type="subcellular location">
    <subcellularLocation>
        <location evidence="1">Cell membrane</location>
        <topology evidence="1">Single-pass membrane protein</topology>
    </subcellularLocation>
</comment>
<keyword evidence="6" id="KW-0378">Hydrolase</keyword>
<dbReference type="PANTHER" id="PTHR40765:SF2">
    <property type="entry name" value="ESX-2 SECRETION SYSTEM ATPASE ECCB2"/>
    <property type="match status" value="1"/>
</dbReference>
<keyword evidence="5" id="KW-0547">Nucleotide-binding</keyword>
<evidence type="ECO:0000256" key="9">
    <source>
        <dbReference type="ARBA" id="ARBA00023136"/>
    </source>
</evidence>
<dbReference type="GO" id="GO:0016787">
    <property type="term" value="F:hydrolase activity"/>
    <property type="evidence" value="ECO:0007669"/>
    <property type="project" value="UniProtKB-KW"/>
</dbReference>
<dbReference type="Gene3D" id="3.30.2390.20">
    <property type="entry name" value="Type VII secretion system EccB, repeat 1 domain"/>
    <property type="match status" value="1"/>
</dbReference>
<dbReference type="Proteomes" id="UP000611640">
    <property type="component" value="Chromosome"/>
</dbReference>
<organism evidence="11 12">
    <name type="scientific">Actinocatenispora thailandica</name>
    <dbReference type="NCBI Taxonomy" id="227318"/>
    <lineage>
        <taxon>Bacteria</taxon>
        <taxon>Bacillati</taxon>
        <taxon>Actinomycetota</taxon>
        <taxon>Actinomycetes</taxon>
        <taxon>Micromonosporales</taxon>
        <taxon>Micromonosporaceae</taxon>
        <taxon>Actinocatenispora</taxon>
    </lineage>
</organism>
<proteinExistence type="inferred from homology"/>
<dbReference type="AlphaFoldDB" id="A0A7R7DQ57"/>
<gene>
    <name evidence="11" type="ORF">Athai_31440</name>
</gene>